<accession>A0A330LTT4</accession>
<reference evidence="3" key="1">
    <citation type="submission" date="2018-05" db="EMBL/GenBank/DDBJ databases">
        <authorList>
            <person name="Cea G.-C."/>
            <person name="William W."/>
        </authorList>
    </citation>
    <scope>NUCLEOTIDE SEQUENCE [LARGE SCALE GENOMIC DNA]</scope>
    <source>
        <strain evidence="3">DB21MT 5</strain>
    </source>
</reference>
<dbReference type="GO" id="GO:0005886">
    <property type="term" value="C:plasma membrane"/>
    <property type="evidence" value="ECO:0007669"/>
    <property type="project" value="TreeGrafter"/>
</dbReference>
<dbReference type="Gene3D" id="3.40.50.620">
    <property type="entry name" value="HUPs"/>
    <property type="match status" value="1"/>
</dbReference>
<dbReference type="GO" id="GO:0043164">
    <property type="term" value="P:Gram-negative-bacterium-type cell wall biogenesis"/>
    <property type="evidence" value="ECO:0007669"/>
    <property type="project" value="TreeGrafter"/>
</dbReference>
<dbReference type="KEGG" id="mya:MORIYA_3687"/>
<dbReference type="InterPro" id="IPR003848">
    <property type="entry name" value="DUF218"/>
</dbReference>
<protein>
    <recommendedName>
        <fullName evidence="1">DUF218 domain-containing protein</fullName>
    </recommendedName>
</protein>
<dbReference type="InterPro" id="IPR051599">
    <property type="entry name" value="Cell_Envelope_Assoc"/>
</dbReference>
<evidence type="ECO:0000259" key="1">
    <source>
        <dbReference type="Pfam" id="PF02698"/>
    </source>
</evidence>
<dbReference type="EMBL" id="LS483250">
    <property type="protein sequence ID" value="SQD80139.1"/>
    <property type="molecule type" value="Genomic_DNA"/>
</dbReference>
<keyword evidence="3" id="KW-1185">Reference proteome</keyword>
<name>A0A330LTT4_9GAMM</name>
<dbReference type="InterPro" id="IPR014729">
    <property type="entry name" value="Rossmann-like_a/b/a_fold"/>
</dbReference>
<dbReference type="AlphaFoldDB" id="A0A330LTT4"/>
<dbReference type="Proteomes" id="UP000250163">
    <property type="component" value="Chromosome MORIYA"/>
</dbReference>
<sequence>MPSGRPTQQLYNRVIKSVSLYNLGYAKHIIMAGGIAQSLTSEAKVMKSIAVEYGVPENSIITDELSLNTFENAVNSVDIMNTHKWNSAILVSDSYHLTRAILLFRVFGKSVIGMSQDEGRGNINKWVWCYYHLKETPATLWCIIKLLFYNIENLINRAF</sequence>
<evidence type="ECO:0000313" key="2">
    <source>
        <dbReference type="EMBL" id="SQD80139.1"/>
    </source>
</evidence>
<gene>
    <name evidence="2" type="ORF">MORIYA_3687</name>
</gene>
<dbReference type="GO" id="GO:0000270">
    <property type="term" value="P:peptidoglycan metabolic process"/>
    <property type="evidence" value="ECO:0007669"/>
    <property type="project" value="TreeGrafter"/>
</dbReference>
<dbReference type="Pfam" id="PF02698">
    <property type="entry name" value="DUF218"/>
    <property type="match status" value="1"/>
</dbReference>
<proteinExistence type="predicted"/>
<dbReference type="CDD" id="cd06259">
    <property type="entry name" value="YdcF-like"/>
    <property type="match status" value="1"/>
</dbReference>
<organism evidence="2 3">
    <name type="scientific">Moritella yayanosii</name>
    <dbReference type="NCBI Taxonomy" id="69539"/>
    <lineage>
        <taxon>Bacteria</taxon>
        <taxon>Pseudomonadati</taxon>
        <taxon>Pseudomonadota</taxon>
        <taxon>Gammaproteobacteria</taxon>
        <taxon>Alteromonadales</taxon>
        <taxon>Moritellaceae</taxon>
        <taxon>Moritella</taxon>
    </lineage>
</organism>
<evidence type="ECO:0000313" key="3">
    <source>
        <dbReference type="Proteomes" id="UP000250163"/>
    </source>
</evidence>
<feature type="domain" description="DUF218" evidence="1">
    <location>
        <begin position="9"/>
        <end position="113"/>
    </location>
</feature>
<dbReference type="PANTHER" id="PTHR30336:SF4">
    <property type="entry name" value="ENVELOPE BIOGENESIS FACTOR ELYC"/>
    <property type="match status" value="1"/>
</dbReference>
<dbReference type="PANTHER" id="PTHR30336">
    <property type="entry name" value="INNER MEMBRANE PROTEIN, PROBABLE PERMEASE"/>
    <property type="match status" value="1"/>
</dbReference>